<dbReference type="AlphaFoldDB" id="A0A645FCV0"/>
<proteinExistence type="predicted"/>
<name>A0A645FCV0_9ZZZZ</name>
<evidence type="ECO:0000256" key="1">
    <source>
        <dbReference type="ARBA" id="ARBA00004141"/>
    </source>
</evidence>
<dbReference type="EMBL" id="VSSQ01058508">
    <property type="protein sequence ID" value="MPN12215.1"/>
    <property type="molecule type" value="Genomic_DNA"/>
</dbReference>
<dbReference type="InterPro" id="IPR022764">
    <property type="entry name" value="Peptidase_S54_rhomboid_dom"/>
</dbReference>
<organism evidence="7">
    <name type="scientific">bioreactor metagenome</name>
    <dbReference type="NCBI Taxonomy" id="1076179"/>
    <lineage>
        <taxon>unclassified sequences</taxon>
        <taxon>metagenomes</taxon>
        <taxon>ecological metagenomes</taxon>
    </lineage>
</organism>
<gene>
    <name evidence="7" type="ORF">SDC9_159527</name>
</gene>
<evidence type="ECO:0000256" key="2">
    <source>
        <dbReference type="ARBA" id="ARBA00022692"/>
    </source>
</evidence>
<evidence type="ECO:0000256" key="3">
    <source>
        <dbReference type="ARBA" id="ARBA00022989"/>
    </source>
</evidence>
<evidence type="ECO:0000256" key="4">
    <source>
        <dbReference type="ARBA" id="ARBA00023136"/>
    </source>
</evidence>
<dbReference type="Pfam" id="PF01694">
    <property type="entry name" value="Rhomboid"/>
    <property type="match status" value="1"/>
</dbReference>
<comment type="caution">
    <text evidence="7">The sequence shown here is derived from an EMBL/GenBank/DDBJ whole genome shotgun (WGS) entry which is preliminary data.</text>
</comment>
<reference evidence="7" key="1">
    <citation type="submission" date="2019-08" db="EMBL/GenBank/DDBJ databases">
        <authorList>
            <person name="Kucharzyk K."/>
            <person name="Murdoch R.W."/>
            <person name="Higgins S."/>
            <person name="Loffler F."/>
        </authorList>
    </citation>
    <scope>NUCLEOTIDE SEQUENCE</scope>
</reference>
<dbReference type="InterPro" id="IPR035952">
    <property type="entry name" value="Rhomboid-like_sf"/>
</dbReference>
<evidence type="ECO:0000313" key="7">
    <source>
        <dbReference type="EMBL" id="MPN12215.1"/>
    </source>
</evidence>
<keyword evidence="4 5" id="KW-0472">Membrane</keyword>
<evidence type="ECO:0000259" key="6">
    <source>
        <dbReference type="Pfam" id="PF01694"/>
    </source>
</evidence>
<dbReference type="GO" id="GO:0016020">
    <property type="term" value="C:membrane"/>
    <property type="evidence" value="ECO:0007669"/>
    <property type="project" value="UniProtKB-SubCell"/>
</dbReference>
<sequence length="81" mass="8516">MVVAVNLAFGMQSGIDNWGHLGGLLGGLVFAWVAGPNFKVQQTLNGLELKDVHSTHEAWWGFLLAGGLASAIVIGKMIVGQ</sequence>
<feature type="domain" description="Peptidase S54 rhomboid" evidence="6">
    <location>
        <begin position="2"/>
        <end position="35"/>
    </location>
</feature>
<dbReference type="SUPFAM" id="SSF144091">
    <property type="entry name" value="Rhomboid-like"/>
    <property type="match status" value="1"/>
</dbReference>
<dbReference type="GO" id="GO:0004252">
    <property type="term" value="F:serine-type endopeptidase activity"/>
    <property type="evidence" value="ECO:0007669"/>
    <property type="project" value="InterPro"/>
</dbReference>
<keyword evidence="3 5" id="KW-1133">Transmembrane helix</keyword>
<accession>A0A645FCV0</accession>
<protein>
    <recommendedName>
        <fullName evidence="6">Peptidase S54 rhomboid domain-containing protein</fullName>
    </recommendedName>
</protein>
<feature type="transmembrane region" description="Helical" evidence="5">
    <location>
        <begin position="21"/>
        <end position="38"/>
    </location>
</feature>
<comment type="subcellular location">
    <subcellularLocation>
        <location evidence="1">Membrane</location>
        <topology evidence="1">Multi-pass membrane protein</topology>
    </subcellularLocation>
</comment>
<feature type="transmembrane region" description="Helical" evidence="5">
    <location>
        <begin position="58"/>
        <end position="79"/>
    </location>
</feature>
<evidence type="ECO:0000256" key="5">
    <source>
        <dbReference type="SAM" id="Phobius"/>
    </source>
</evidence>
<keyword evidence="2 5" id="KW-0812">Transmembrane</keyword>